<name>A0A371YV86_9GAMM</name>
<evidence type="ECO:0000313" key="4">
    <source>
        <dbReference type="Proteomes" id="UP001595455"/>
    </source>
</evidence>
<evidence type="ECO:0000313" key="2">
    <source>
        <dbReference type="EMBL" id="RFC85352.1"/>
    </source>
</evidence>
<keyword evidence="4" id="KW-1185">Reference proteome</keyword>
<dbReference type="EMBL" id="JBHRSF010000071">
    <property type="protein sequence ID" value="MFC2996744.1"/>
    <property type="molecule type" value="Genomic_DNA"/>
</dbReference>
<dbReference type="OrthoDB" id="6694402at2"/>
<reference evidence="4" key="3">
    <citation type="journal article" date="2019" name="Int. J. Syst. Evol. Microbiol.">
        <title>The Global Catalogue of Microorganisms (GCM) 10K type strain sequencing project: providing services to taxonomists for standard genome sequencing and annotation.</title>
        <authorList>
            <consortium name="The Broad Institute Genomics Platform"/>
            <consortium name="The Broad Institute Genome Sequencing Center for Infectious Disease"/>
            <person name="Wu L."/>
            <person name="Ma J."/>
        </authorList>
    </citation>
    <scope>NUCLEOTIDE SEQUENCE [LARGE SCALE GENOMIC DNA]</scope>
    <source>
        <strain evidence="4">KCTC 62575</strain>
    </source>
</reference>
<dbReference type="EMBL" id="PYIX02000001">
    <property type="protein sequence ID" value="RFC85352.1"/>
    <property type="molecule type" value="Genomic_DNA"/>
</dbReference>
<reference evidence="1" key="4">
    <citation type="submission" date="2024-09" db="EMBL/GenBank/DDBJ databases">
        <authorList>
            <person name="Sun Q."/>
            <person name="Mori K."/>
        </authorList>
    </citation>
    <scope>NUCLEOTIDE SEQUENCE</scope>
    <source>
        <strain evidence="1">KCTC 62575</strain>
    </source>
</reference>
<dbReference type="Proteomes" id="UP001595455">
    <property type="component" value="Unassembled WGS sequence"/>
</dbReference>
<dbReference type="RefSeq" id="WP_107006399.1">
    <property type="nucleotide sequence ID" value="NZ_JBHRSF010000071.1"/>
</dbReference>
<evidence type="ECO:0000313" key="1">
    <source>
        <dbReference type="EMBL" id="MFC2996744.1"/>
    </source>
</evidence>
<dbReference type="Proteomes" id="UP000240957">
    <property type="component" value="Unassembled WGS sequence"/>
</dbReference>
<reference evidence="2 3" key="2">
    <citation type="submission" date="2018-08" db="EMBL/GenBank/DDBJ databases">
        <title>The draft genome of Acinetobacter sichuanensis strain WCHAc060041.</title>
        <authorList>
            <person name="Qin J."/>
            <person name="Feng Y."/>
            <person name="Zong Z."/>
        </authorList>
    </citation>
    <scope>NUCLEOTIDE SEQUENCE [LARGE SCALE GENOMIC DNA]</scope>
    <source>
        <strain evidence="2 3">WCHAc060041</strain>
    </source>
</reference>
<reference evidence="1" key="1">
    <citation type="journal article" date="2014" name="Int. J. Syst. Evol. Microbiol.">
        <title>Complete genome of a new Firmicutes species belonging to the dominant human colonic microbiota ('Ruminococcus bicirculans') reveals two chromosomes and a selective capacity to utilize plant glucans.</title>
        <authorList>
            <consortium name="NISC Comparative Sequencing Program"/>
            <person name="Wegmann U."/>
            <person name="Louis P."/>
            <person name="Goesmann A."/>
            <person name="Henrissat B."/>
            <person name="Duncan S.H."/>
            <person name="Flint H.J."/>
        </authorList>
    </citation>
    <scope>NUCLEOTIDE SEQUENCE</scope>
    <source>
        <strain evidence="1">KCTC 62575</strain>
    </source>
</reference>
<proteinExistence type="predicted"/>
<protein>
    <submittedName>
        <fullName evidence="2">Uncharacterized protein</fullName>
    </submittedName>
</protein>
<gene>
    <name evidence="1" type="ORF">ACFODO_16040</name>
    <name evidence="2" type="ORF">C9E89_000025</name>
</gene>
<evidence type="ECO:0000313" key="3">
    <source>
        <dbReference type="Proteomes" id="UP000240957"/>
    </source>
</evidence>
<comment type="caution">
    <text evidence="2">The sequence shown here is derived from an EMBL/GenBank/DDBJ whole genome shotgun (WGS) entry which is preliminary data.</text>
</comment>
<sequence>MNVAHSLKQDILIYLSKNTFEKSEFKYIYEGFIQNLPEFKSKKYYQKIYHLIREFEELNLLEIDKSGCTYKYSTNADQKKFLSLLEQSYDKNALQNQLLVEYHQKKSELHKIKAELEIFNKYLLLYPKIQEKIASFMNEREYKLLKLESELLAIDIILENIS</sequence>
<dbReference type="AlphaFoldDB" id="A0A371YV86"/>
<accession>A0A371YV86</accession>
<organism evidence="2 3">
    <name type="scientific">Acinetobacter sichuanensis</name>
    <dbReference type="NCBI Taxonomy" id="2136183"/>
    <lineage>
        <taxon>Bacteria</taxon>
        <taxon>Pseudomonadati</taxon>
        <taxon>Pseudomonadota</taxon>
        <taxon>Gammaproteobacteria</taxon>
        <taxon>Moraxellales</taxon>
        <taxon>Moraxellaceae</taxon>
        <taxon>Acinetobacter</taxon>
    </lineage>
</organism>